<proteinExistence type="predicted"/>
<name>A0A165FBL7_9BASI</name>
<dbReference type="EMBL" id="KV423976">
    <property type="protein sequence ID" value="KZT56512.1"/>
    <property type="molecule type" value="Genomic_DNA"/>
</dbReference>
<accession>A0A165FBL7</accession>
<evidence type="ECO:0000313" key="2">
    <source>
        <dbReference type="EMBL" id="KZT56512.1"/>
    </source>
</evidence>
<evidence type="ECO:0000313" key="3">
    <source>
        <dbReference type="Proteomes" id="UP000076842"/>
    </source>
</evidence>
<protein>
    <recommendedName>
        <fullName evidence="1">DUF8040 domain-containing protein</fullName>
    </recommendedName>
</protein>
<dbReference type="Pfam" id="PF26138">
    <property type="entry name" value="DUF8040"/>
    <property type="match status" value="1"/>
</dbReference>
<keyword evidence="3" id="KW-1185">Reference proteome</keyword>
<feature type="domain" description="DUF8040" evidence="1">
    <location>
        <begin position="4"/>
        <end position="64"/>
    </location>
</feature>
<gene>
    <name evidence="2" type="ORF">CALCODRAFT_416336</name>
</gene>
<reference evidence="2 3" key="1">
    <citation type="journal article" date="2016" name="Mol. Biol. Evol.">
        <title>Comparative Genomics of Early-Diverging Mushroom-Forming Fungi Provides Insights into the Origins of Lignocellulose Decay Capabilities.</title>
        <authorList>
            <person name="Nagy L.G."/>
            <person name="Riley R."/>
            <person name="Tritt A."/>
            <person name="Adam C."/>
            <person name="Daum C."/>
            <person name="Floudas D."/>
            <person name="Sun H."/>
            <person name="Yadav J.S."/>
            <person name="Pangilinan J."/>
            <person name="Larsson K.H."/>
            <person name="Matsuura K."/>
            <person name="Barry K."/>
            <person name="Labutti K."/>
            <person name="Kuo R."/>
            <person name="Ohm R.A."/>
            <person name="Bhattacharya S.S."/>
            <person name="Shirouzu T."/>
            <person name="Yoshinaga Y."/>
            <person name="Martin F.M."/>
            <person name="Grigoriev I.V."/>
            <person name="Hibbett D.S."/>
        </authorList>
    </citation>
    <scope>NUCLEOTIDE SEQUENCE [LARGE SCALE GENOMIC DNA]</scope>
    <source>
        <strain evidence="2 3">HHB12733</strain>
    </source>
</reference>
<feature type="non-terminal residue" evidence="2">
    <location>
        <position position="64"/>
    </location>
</feature>
<dbReference type="AlphaFoldDB" id="A0A165FBL7"/>
<feature type="non-terminal residue" evidence="2">
    <location>
        <position position="1"/>
    </location>
</feature>
<dbReference type="InParanoid" id="A0A165FBL7"/>
<dbReference type="InterPro" id="IPR058353">
    <property type="entry name" value="DUF8040"/>
</dbReference>
<sequence>PQHTSALQGQGWVDELLNGNPARIYNSLGLHKQVFRCLCHMLAVKAGLRHSKYVSLEEQVAMFL</sequence>
<dbReference type="Proteomes" id="UP000076842">
    <property type="component" value="Unassembled WGS sequence"/>
</dbReference>
<organism evidence="2 3">
    <name type="scientific">Calocera cornea HHB12733</name>
    <dbReference type="NCBI Taxonomy" id="1353952"/>
    <lineage>
        <taxon>Eukaryota</taxon>
        <taxon>Fungi</taxon>
        <taxon>Dikarya</taxon>
        <taxon>Basidiomycota</taxon>
        <taxon>Agaricomycotina</taxon>
        <taxon>Dacrymycetes</taxon>
        <taxon>Dacrymycetales</taxon>
        <taxon>Dacrymycetaceae</taxon>
        <taxon>Calocera</taxon>
    </lineage>
</organism>
<dbReference type="OrthoDB" id="2430314at2759"/>
<evidence type="ECO:0000259" key="1">
    <source>
        <dbReference type="Pfam" id="PF26138"/>
    </source>
</evidence>